<dbReference type="OrthoDB" id="10519283at2759"/>
<feature type="region of interest" description="Disordered" evidence="1">
    <location>
        <begin position="89"/>
        <end position="128"/>
    </location>
</feature>
<dbReference type="Proteomes" id="UP000823399">
    <property type="component" value="Unassembled WGS sequence"/>
</dbReference>
<accession>A0A9P7FB21</accession>
<evidence type="ECO:0000256" key="1">
    <source>
        <dbReference type="SAM" id="MobiDB-lite"/>
    </source>
</evidence>
<keyword evidence="3" id="KW-1185">Reference proteome</keyword>
<name>A0A9P7FB21_9AGAM</name>
<reference evidence="2" key="1">
    <citation type="journal article" date="2020" name="New Phytol.">
        <title>Comparative genomics reveals dynamic genome evolution in host specialist ectomycorrhizal fungi.</title>
        <authorList>
            <person name="Lofgren L.A."/>
            <person name="Nguyen N.H."/>
            <person name="Vilgalys R."/>
            <person name="Ruytinx J."/>
            <person name="Liao H.L."/>
            <person name="Branco S."/>
            <person name="Kuo A."/>
            <person name="LaButti K."/>
            <person name="Lipzen A."/>
            <person name="Andreopoulos W."/>
            <person name="Pangilinan J."/>
            <person name="Riley R."/>
            <person name="Hundley H."/>
            <person name="Na H."/>
            <person name="Barry K."/>
            <person name="Grigoriev I.V."/>
            <person name="Stajich J.E."/>
            <person name="Kennedy P.G."/>
        </authorList>
    </citation>
    <scope>NUCLEOTIDE SEQUENCE</scope>
    <source>
        <strain evidence="2">FC423</strain>
    </source>
</reference>
<dbReference type="GeneID" id="64693995"/>
<feature type="compositionally biased region" description="Acidic residues" evidence="1">
    <location>
        <begin position="113"/>
        <end position="127"/>
    </location>
</feature>
<dbReference type="AlphaFoldDB" id="A0A9P7FB21"/>
<evidence type="ECO:0000313" key="2">
    <source>
        <dbReference type="EMBL" id="KAG2112986.1"/>
    </source>
</evidence>
<evidence type="ECO:0000313" key="3">
    <source>
        <dbReference type="Proteomes" id="UP000823399"/>
    </source>
</evidence>
<dbReference type="EMBL" id="JABBWM010000013">
    <property type="protein sequence ID" value="KAG2112986.1"/>
    <property type="molecule type" value="Genomic_DNA"/>
</dbReference>
<comment type="caution">
    <text evidence="2">The sequence shown here is derived from an EMBL/GenBank/DDBJ whole genome shotgun (WGS) entry which is preliminary data.</text>
</comment>
<dbReference type="RefSeq" id="XP_041295544.1">
    <property type="nucleotide sequence ID" value="XM_041431736.1"/>
</dbReference>
<proteinExistence type="predicted"/>
<organism evidence="2 3">
    <name type="scientific">Suillus discolor</name>
    <dbReference type="NCBI Taxonomy" id="1912936"/>
    <lineage>
        <taxon>Eukaryota</taxon>
        <taxon>Fungi</taxon>
        <taxon>Dikarya</taxon>
        <taxon>Basidiomycota</taxon>
        <taxon>Agaricomycotina</taxon>
        <taxon>Agaricomycetes</taxon>
        <taxon>Agaricomycetidae</taxon>
        <taxon>Boletales</taxon>
        <taxon>Suillineae</taxon>
        <taxon>Suillaceae</taxon>
        <taxon>Suillus</taxon>
    </lineage>
</organism>
<gene>
    <name evidence="2" type="ORF">F5147DRAFT_58363</name>
</gene>
<protein>
    <submittedName>
        <fullName evidence="2">Uncharacterized protein</fullName>
    </submittedName>
</protein>
<sequence length="140" mass="15337">MIIALPDAHPADSCLSFGLVFLLPRLPAQFPSSDDWRPCWDPTNQLYVSEASIILPTSATILDYGSSTGASARARIFKIERDKEIWPGEETSLPVESSMAPASASSFGTSGADWEDGESEEDEDEVIEFSTSNVRFFHDC</sequence>